<accession>A0AAW2BHW5</accession>
<dbReference type="InterPro" id="IPR038595">
    <property type="entry name" value="LOR_sf"/>
</dbReference>
<evidence type="ECO:0000313" key="3">
    <source>
        <dbReference type="Proteomes" id="UP001459277"/>
    </source>
</evidence>
<name>A0AAW2BHW5_9ROSI</name>
<dbReference type="EMBL" id="JAZDWU010000012">
    <property type="protein sequence ID" value="KAK9984394.1"/>
    <property type="molecule type" value="Genomic_DNA"/>
</dbReference>
<comment type="caution">
    <text evidence="2">The sequence shown here is derived from an EMBL/GenBank/DDBJ whole genome shotgun (WGS) entry which is preliminary data.</text>
</comment>
<dbReference type="InterPro" id="IPR025659">
    <property type="entry name" value="Tubby-like_C"/>
</dbReference>
<dbReference type="PANTHER" id="PTHR31087:SF153">
    <property type="entry name" value="PROTEIN LURP-ONE-RELATED 11"/>
    <property type="match status" value="1"/>
</dbReference>
<dbReference type="InterPro" id="IPR007612">
    <property type="entry name" value="LOR"/>
</dbReference>
<dbReference type="Gene3D" id="2.40.160.200">
    <property type="entry name" value="LURP1-related"/>
    <property type="match status" value="1"/>
</dbReference>
<dbReference type="AlphaFoldDB" id="A0AAW2BHW5"/>
<evidence type="ECO:0000256" key="1">
    <source>
        <dbReference type="ARBA" id="ARBA00005437"/>
    </source>
</evidence>
<organism evidence="2 3">
    <name type="scientific">Lithocarpus litseifolius</name>
    <dbReference type="NCBI Taxonomy" id="425828"/>
    <lineage>
        <taxon>Eukaryota</taxon>
        <taxon>Viridiplantae</taxon>
        <taxon>Streptophyta</taxon>
        <taxon>Embryophyta</taxon>
        <taxon>Tracheophyta</taxon>
        <taxon>Spermatophyta</taxon>
        <taxon>Magnoliopsida</taxon>
        <taxon>eudicotyledons</taxon>
        <taxon>Gunneridae</taxon>
        <taxon>Pentapetalae</taxon>
        <taxon>rosids</taxon>
        <taxon>fabids</taxon>
        <taxon>Fagales</taxon>
        <taxon>Fagaceae</taxon>
        <taxon>Lithocarpus</taxon>
    </lineage>
</organism>
<protein>
    <submittedName>
        <fullName evidence="2">Uncharacterized protein</fullName>
    </submittedName>
</protein>
<comment type="similarity">
    <text evidence="1">Belongs to the LOR family.</text>
</comment>
<feature type="non-terminal residue" evidence="2">
    <location>
        <position position="1"/>
    </location>
</feature>
<reference evidence="2 3" key="1">
    <citation type="submission" date="2024-01" db="EMBL/GenBank/DDBJ databases">
        <title>A telomere-to-telomere, gap-free genome of sweet tea (Lithocarpus litseifolius).</title>
        <authorList>
            <person name="Zhou J."/>
        </authorList>
    </citation>
    <scope>NUCLEOTIDE SEQUENCE [LARGE SCALE GENOMIC DNA]</scope>
    <source>
        <strain evidence="2">Zhou-2022a</strain>
        <tissue evidence="2">Leaf</tissue>
    </source>
</reference>
<keyword evidence="3" id="KW-1185">Reference proteome</keyword>
<dbReference type="Proteomes" id="UP001459277">
    <property type="component" value="Unassembled WGS sequence"/>
</dbReference>
<gene>
    <name evidence="2" type="ORF">SO802_033919</name>
</gene>
<dbReference type="SUPFAM" id="SSF54518">
    <property type="entry name" value="Tubby C-terminal domain-like"/>
    <property type="match status" value="1"/>
</dbReference>
<proteinExistence type="inferred from homology"/>
<evidence type="ECO:0000313" key="2">
    <source>
        <dbReference type="EMBL" id="KAK9984394.1"/>
    </source>
</evidence>
<sequence length="169" mass="18840">KLWVFRRWDLYKCNNASIKGEPLFQVRKIFRVPKEDVSYQVTLLSEKAQASCYMLENSTGELAFKIADSMGELVAEARQKHSFSGVGLGHDVLTLMVESHVDHSIVMALVTVPYSSLGDSGTVYTVPESLNLEYSAFKTQILRSEFPSLLLTVKLEDDGAVAATTKPKY</sequence>
<dbReference type="Pfam" id="PF04525">
    <property type="entry name" value="LOR"/>
    <property type="match status" value="1"/>
</dbReference>
<dbReference type="PANTHER" id="PTHR31087">
    <property type="match status" value="1"/>
</dbReference>